<keyword evidence="3" id="KW-1003">Cell membrane</keyword>
<dbReference type="Gene3D" id="3.30.240.20">
    <property type="entry name" value="bsu07140 like domains"/>
    <property type="match status" value="1"/>
</dbReference>
<keyword evidence="5" id="KW-1133">Transmembrane helix</keyword>
<sequence length="175" mass="19456">MDIVVALFGEGRLLDPMQMAARAIAVFFIALVMIRIAGRRAFGQRSPFDCVVGILLGAMLSRAIVGASPFVATIAASFAIVVVHRALAWMCVRWARLERLMVGAERELYRDGRFNEAQMRAALITVTDVHESVRQSIGQRSLAGVSAAILERNGHVSVIRRKPRDRRRAHRWHPG</sequence>
<accession>A0A102JC10</accession>
<evidence type="ECO:0000256" key="5">
    <source>
        <dbReference type="ARBA" id="ARBA00022989"/>
    </source>
</evidence>
<dbReference type="InterPro" id="IPR007353">
    <property type="entry name" value="DUF421"/>
</dbReference>
<keyword evidence="4" id="KW-0812">Transmembrane</keyword>
<organism evidence="8 9">
    <name type="scientific">Burkholderia ubonensis</name>
    <dbReference type="NCBI Taxonomy" id="101571"/>
    <lineage>
        <taxon>Bacteria</taxon>
        <taxon>Pseudomonadati</taxon>
        <taxon>Pseudomonadota</taxon>
        <taxon>Betaproteobacteria</taxon>
        <taxon>Burkholderiales</taxon>
        <taxon>Burkholderiaceae</taxon>
        <taxon>Burkholderia</taxon>
        <taxon>Burkholderia cepacia complex</taxon>
    </lineage>
</organism>
<dbReference type="PANTHER" id="PTHR34582">
    <property type="entry name" value="UPF0702 TRANSMEMBRANE PROTEIN YCAP"/>
    <property type="match status" value="1"/>
</dbReference>
<name>A0A102JC10_9BURK</name>
<comment type="subcellular location">
    <subcellularLocation>
        <location evidence="1">Cell membrane</location>
        <topology evidence="1">Multi-pass membrane protein</topology>
    </subcellularLocation>
</comment>
<dbReference type="EMBL" id="LOTN01000016">
    <property type="protein sequence ID" value="KUZ93629.1"/>
    <property type="molecule type" value="Genomic_DNA"/>
</dbReference>
<comment type="caution">
    <text evidence="8">The sequence shown here is derived from an EMBL/GenBank/DDBJ whole genome shotgun (WGS) entry which is preliminary data.</text>
</comment>
<dbReference type="InterPro" id="IPR023090">
    <property type="entry name" value="UPF0702_alpha/beta_dom_sf"/>
</dbReference>
<dbReference type="RefSeq" id="WP_059615208.1">
    <property type="nucleotide sequence ID" value="NZ_CP013368.1"/>
</dbReference>
<evidence type="ECO:0000256" key="4">
    <source>
        <dbReference type="ARBA" id="ARBA00022692"/>
    </source>
</evidence>
<feature type="domain" description="YetF C-terminal" evidence="7">
    <location>
        <begin position="93"/>
        <end position="162"/>
    </location>
</feature>
<evidence type="ECO:0000256" key="1">
    <source>
        <dbReference type="ARBA" id="ARBA00004651"/>
    </source>
</evidence>
<dbReference type="Proteomes" id="UP000065521">
    <property type="component" value="Unassembled WGS sequence"/>
</dbReference>
<gene>
    <name evidence="8" type="ORF">WI38_08520</name>
</gene>
<reference evidence="8 9" key="1">
    <citation type="submission" date="2015-11" db="EMBL/GenBank/DDBJ databases">
        <title>Expanding the genomic diversity of Burkholderia species for the development of highly accurate diagnostics.</title>
        <authorList>
            <person name="Sahl J."/>
            <person name="Keim P."/>
            <person name="Wagner D."/>
        </authorList>
    </citation>
    <scope>NUCLEOTIDE SEQUENCE [LARGE SCALE GENOMIC DNA]</scope>
    <source>
        <strain evidence="8 9">RF32-BP4</strain>
    </source>
</reference>
<proteinExistence type="inferred from homology"/>
<evidence type="ECO:0000256" key="2">
    <source>
        <dbReference type="ARBA" id="ARBA00006448"/>
    </source>
</evidence>
<dbReference type="Pfam" id="PF04239">
    <property type="entry name" value="DUF421"/>
    <property type="match status" value="1"/>
</dbReference>
<keyword evidence="6" id="KW-0472">Membrane</keyword>
<evidence type="ECO:0000256" key="6">
    <source>
        <dbReference type="ARBA" id="ARBA00023136"/>
    </source>
</evidence>
<comment type="similarity">
    <text evidence="2">Belongs to the UPF0702 family.</text>
</comment>
<dbReference type="PANTHER" id="PTHR34582:SF6">
    <property type="entry name" value="UPF0702 TRANSMEMBRANE PROTEIN YCAP"/>
    <property type="match status" value="1"/>
</dbReference>
<evidence type="ECO:0000259" key="7">
    <source>
        <dbReference type="Pfam" id="PF04239"/>
    </source>
</evidence>
<dbReference type="GO" id="GO:0005886">
    <property type="term" value="C:plasma membrane"/>
    <property type="evidence" value="ECO:0007669"/>
    <property type="project" value="UniProtKB-SubCell"/>
</dbReference>
<evidence type="ECO:0000256" key="3">
    <source>
        <dbReference type="ARBA" id="ARBA00022475"/>
    </source>
</evidence>
<evidence type="ECO:0000313" key="9">
    <source>
        <dbReference type="Proteomes" id="UP000065521"/>
    </source>
</evidence>
<evidence type="ECO:0000313" key="8">
    <source>
        <dbReference type="EMBL" id="KUZ93629.1"/>
    </source>
</evidence>
<protein>
    <recommendedName>
        <fullName evidence="7">YetF C-terminal domain-containing protein</fullName>
    </recommendedName>
</protein>
<dbReference type="AlphaFoldDB" id="A0A102JC10"/>